<evidence type="ECO:0000313" key="1">
    <source>
        <dbReference type="EMBL" id="QJA91903.1"/>
    </source>
</evidence>
<protein>
    <submittedName>
        <fullName evidence="1">Uncharacterized protein</fullName>
    </submittedName>
</protein>
<accession>A0A6M3LBM6</accession>
<proteinExistence type="predicted"/>
<dbReference type="AlphaFoldDB" id="A0A6M3LBM6"/>
<name>A0A6M3LBM6_9ZZZZ</name>
<reference evidence="1" key="1">
    <citation type="submission" date="2020-03" db="EMBL/GenBank/DDBJ databases">
        <title>The deep terrestrial virosphere.</title>
        <authorList>
            <person name="Holmfeldt K."/>
            <person name="Nilsson E."/>
            <person name="Simone D."/>
            <person name="Lopez-Fernandez M."/>
            <person name="Wu X."/>
            <person name="de Brujin I."/>
            <person name="Lundin D."/>
            <person name="Andersson A."/>
            <person name="Bertilsson S."/>
            <person name="Dopson M."/>
        </authorList>
    </citation>
    <scope>NUCLEOTIDE SEQUENCE</scope>
    <source>
        <strain evidence="1">MM415B03233</strain>
    </source>
</reference>
<gene>
    <name evidence="1" type="ORF">MM415B03233_0002</name>
</gene>
<dbReference type="EMBL" id="MT143023">
    <property type="protein sequence ID" value="QJA91903.1"/>
    <property type="molecule type" value="Genomic_DNA"/>
</dbReference>
<sequence>MTNDEIRKLAEEAGWDHNNHDAWWTYVIPKFRRLIELVQAMEMNHEYDQ</sequence>
<organism evidence="1">
    <name type="scientific">viral metagenome</name>
    <dbReference type="NCBI Taxonomy" id="1070528"/>
    <lineage>
        <taxon>unclassified sequences</taxon>
        <taxon>metagenomes</taxon>
        <taxon>organismal metagenomes</taxon>
    </lineage>
</organism>